<gene>
    <name evidence="1" type="ORF">TRITD_3Av1G208650</name>
</gene>
<dbReference type="Proteomes" id="UP000324705">
    <property type="component" value="Chromosome 3A"/>
</dbReference>
<dbReference type="AlphaFoldDB" id="A0A9R0RR70"/>
<dbReference type="EMBL" id="LT934115">
    <property type="protein sequence ID" value="VAH65273.1"/>
    <property type="molecule type" value="Genomic_DNA"/>
</dbReference>
<accession>A0A9R0RR70</accession>
<evidence type="ECO:0000313" key="1">
    <source>
        <dbReference type="EMBL" id="VAH65273.1"/>
    </source>
</evidence>
<proteinExistence type="predicted"/>
<organism evidence="1 2">
    <name type="scientific">Triticum turgidum subsp. durum</name>
    <name type="common">Durum wheat</name>
    <name type="synonym">Triticum durum</name>
    <dbReference type="NCBI Taxonomy" id="4567"/>
    <lineage>
        <taxon>Eukaryota</taxon>
        <taxon>Viridiplantae</taxon>
        <taxon>Streptophyta</taxon>
        <taxon>Embryophyta</taxon>
        <taxon>Tracheophyta</taxon>
        <taxon>Spermatophyta</taxon>
        <taxon>Magnoliopsida</taxon>
        <taxon>Liliopsida</taxon>
        <taxon>Poales</taxon>
        <taxon>Poaceae</taxon>
        <taxon>BOP clade</taxon>
        <taxon>Pooideae</taxon>
        <taxon>Triticodae</taxon>
        <taxon>Triticeae</taxon>
        <taxon>Triticinae</taxon>
        <taxon>Triticum</taxon>
    </lineage>
</organism>
<protein>
    <submittedName>
        <fullName evidence="1">Uncharacterized protein</fullName>
    </submittedName>
</protein>
<dbReference type="Gramene" id="TRITD3Av1G208650.1">
    <property type="protein sequence ID" value="TRITD3Av1G208650.1"/>
    <property type="gene ID" value="TRITD3Av1G208650"/>
</dbReference>
<keyword evidence="2" id="KW-1185">Reference proteome</keyword>
<name>A0A9R0RR70_TRITD</name>
<reference evidence="1 2" key="1">
    <citation type="submission" date="2017-09" db="EMBL/GenBank/DDBJ databases">
        <authorList>
            <consortium name="International Durum Wheat Genome Sequencing Consortium (IDWGSC)"/>
            <person name="Milanesi L."/>
        </authorList>
    </citation>
    <scope>NUCLEOTIDE SEQUENCE [LARGE SCALE GENOMIC DNA]</scope>
    <source>
        <strain evidence="2">cv. Svevo</strain>
    </source>
</reference>
<sequence>MAAKKTHHYGVVVLTPDRIGDRERHKRKRAGGVWSEGRKWKTSRLGKIIGSWSKRASISITSRKVHGGELAVLAGDGKGLRGVFVKGVASVARATVMSRASVALNVWQPQVVHGRQKQLVQQCTVPVDSRLSALHMELKVCKQQIATYKNAYNKEKLKLNEYEEALRRVKYHPMQNSSDTSASGNEPQAKRKRLNRQLLRVDASYFQSRIVRPWCLPVTKLWAVDYSIYRRRTTGPIGFLQLTVGF</sequence>
<evidence type="ECO:0000313" key="2">
    <source>
        <dbReference type="Proteomes" id="UP000324705"/>
    </source>
</evidence>